<keyword evidence="9" id="KW-1185">Reference proteome</keyword>
<dbReference type="Proteomes" id="UP000316079">
    <property type="component" value="Unassembled WGS sequence"/>
</dbReference>
<dbReference type="PROSITE" id="PS00650">
    <property type="entry name" value="G_PROTEIN_RECEP_F2_2"/>
    <property type="match status" value="1"/>
</dbReference>
<evidence type="ECO:0000256" key="2">
    <source>
        <dbReference type="ARBA" id="ARBA00022692"/>
    </source>
</evidence>
<name>A0A553Q9V1_9TELE</name>
<organism evidence="8 9">
    <name type="scientific">Danionella cerebrum</name>
    <dbReference type="NCBI Taxonomy" id="2873325"/>
    <lineage>
        <taxon>Eukaryota</taxon>
        <taxon>Metazoa</taxon>
        <taxon>Chordata</taxon>
        <taxon>Craniata</taxon>
        <taxon>Vertebrata</taxon>
        <taxon>Euteleostomi</taxon>
        <taxon>Actinopterygii</taxon>
        <taxon>Neopterygii</taxon>
        <taxon>Teleostei</taxon>
        <taxon>Ostariophysi</taxon>
        <taxon>Cypriniformes</taxon>
        <taxon>Danionidae</taxon>
        <taxon>Danioninae</taxon>
        <taxon>Danionella</taxon>
    </lineage>
</organism>
<dbReference type="AlphaFoldDB" id="A0A553Q9V1"/>
<dbReference type="GO" id="GO:0005886">
    <property type="term" value="C:plasma membrane"/>
    <property type="evidence" value="ECO:0007669"/>
    <property type="project" value="TreeGrafter"/>
</dbReference>
<keyword evidence="3 6" id="KW-1133">Transmembrane helix</keyword>
<dbReference type="EMBL" id="SRMA01026191">
    <property type="protein sequence ID" value="TRY86711.1"/>
    <property type="molecule type" value="Genomic_DNA"/>
</dbReference>
<proteinExistence type="predicted"/>
<dbReference type="STRING" id="623744.A0A553Q9V1"/>
<evidence type="ECO:0000259" key="7">
    <source>
        <dbReference type="Pfam" id="PF02354"/>
    </source>
</evidence>
<evidence type="ECO:0000256" key="5">
    <source>
        <dbReference type="SAM" id="MobiDB-lite"/>
    </source>
</evidence>
<sequence length="432" mass="47718">MCSRSWVFGAFAVLCLVALTWTFGLFFLNDSSVIMAYLFTIFNTLQGMFIFIFHCLLQKKVRKEFGKCFRRSQCCSTLPSEGPHNTTKPTARYSSATQSRIRRMWNDTVRKQSESSFISGDINSTSTLNQGMPGSYLLTNPLLRLQDCETNSGCNTLLAESLLCSSASPAALHAKGQPSLSASRDLSTMDTLPLNDHFTNSYEDYPDAGVICPSECPPRLDEAAFEKMIISELVQNNLRPRRVPQNMPQRGQPALQTPQELSLNEGNTNQSDFSSADDFVLSPTSHPPAMELLLLQPSDRETLQMPLLPQRTHSLYSKHVVRLQKGAGNEGQMKTEECNGQSLDNRDSLYTSMPDLRDSECPSSPESPDLVDGSPCESEEQCVKNLPDLGDGTQTNSYFQIEGCVGTRMPEGCPQNEGNATGEGQTQLITSL</sequence>
<feature type="region of interest" description="Disordered" evidence="5">
    <location>
        <begin position="326"/>
        <end position="376"/>
    </location>
</feature>
<dbReference type="PANTHER" id="PTHR12011">
    <property type="entry name" value="ADHESION G-PROTEIN COUPLED RECEPTOR"/>
    <property type="match status" value="1"/>
</dbReference>
<feature type="region of interest" description="Disordered" evidence="5">
    <location>
        <begin position="239"/>
        <end position="269"/>
    </location>
</feature>
<reference evidence="8 9" key="1">
    <citation type="journal article" date="2019" name="Sci. Data">
        <title>Hybrid genome assembly and annotation of Danionella translucida.</title>
        <authorList>
            <person name="Kadobianskyi M."/>
            <person name="Schulze L."/>
            <person name="Schuelke M."/>
            <person name="Judkewitz B."/>
        </authorList>
    </citation>
    <scope>NUCLEOTIDE SEQUENCE [LARGE SCALE GENOMIC DNA]</scope>
    <source>
        <strain evidence="8 9">Bolton</strain>
    </source>
</reference>
<dbReference type="InterPro" id="IPR017983">
    <property type="entry name" value="GPCR_2_secretin-like_CS"/>
</dbReference>
<keyword evidence="4 6" id="KW-0472">Membrane</keyword>
<feature type="domain" description="GPCR family 2 latrophilin C-terminal" evidence="7">
    <location>
        <begin position="70"/>
        <end position="432"/>
    </location>
</feature>
<feature type="compositionally biased region" description="Polar residues" evidence="5">
    <location>
        <begin position="338"/>
        <end position="351"/>
    </location>
</feature>
<evidence type="ECO:0000313" key="9">
    <source>
        <dbReference type="Proteomes" id="UP000316079"/>
    </source>
</evidence>
<dbReference type="InterPro" id="IPR003334">
    <property type="entry name" value="GPCR_2_latrophilin_rcpt_C"/>
</dbReference>
<evidence type="ECO:0000256" key="4">
    <source>
        <dbReference type="ARBA" id="ARBA00023136"/>
    </source>
</evidence>
<feature type="transmembrane region" description="Helical" evidence="6">
    <location>
        <begin position="7"/>
        <end position="28"/>
    </location>
</feature>
<dbReference type="Gene3D" id="1.20.1070.10">
    <property type="entry name" value="Rhodopsin 7-helix transmembrane proteins"/>
    <property type="match status" value="1"/>
</dbReference>
<accession>A0A553Q9V1</accession>
<evidence type="ECO:0000313" key="8">
    <source>
        <dbReference type="EMBL" id="TRY86711.1"/>
    </source>
</evidence>
<dbReference type="GO" id="GO:0007189">
    <property type="term" value="P:adenylate cyclase-activating G protein-coupled receptor signaling pathway"/>
    <property type="evidence" value="ECO:0007669"/>
    <property type="project" value="TreeGrafter"/>
</dbReference>
<feature type="compositionally biased region" description="Polar residues" evidence="5">
    <location>
        <begin position="246"/>
        <end position="269"/>
    </location>
</feature>
<dbReference type="PANTHER" id="PTHR12011:SF61">
    <property type="entry name" value="ADHESION G PROTEIN-COUPLED RECEPTOR L2"/>
    <property type="match status" value="1"/>
</dbReference>
<comment type="caution">
    <text evidence="8">The sequence shown here is derived from an EMBL/GenBank/DDBJ whole genome shotgun (WGS) entry which is preliminary data.</text>
</comment>
<gene>
    <name evidence="8" type="ORF">DNTS_032383</name>
</gene>
<dbReference type="OrthoDB" id="8906505at2759"/>
<evidence type="ECO:0000256" key="6">
    <source>
        <dbReference type="SAM" id="Phobius"/>
    </source>
</evidence>
<keyword evidence="2 6" id="KW-0812">Transmembrane</keyword>
<evidence type="ECO:0000256" key="3">
    <source>
        <dbReference type="ARBA" id="ARBA00022989"/>
    </source>
</evidence>
<dbReference type="Pfam" id="PF02354">
    <property type="entry name" value="Latrophilin"/>
    <property type="match status" value="1"/>
</dbReference>
<dbReference type="GO" id="GO:0004930">
    <property type="term" value="F:G protein-coupled receptor activity"/>
    <property type="evidence" value="ECO:0007669"/>
    <property type="project" value="InterPro"/>
</dbReference>
<feature type="transmembrane region" description="Helical" evidence="6">
    <location>
        <begin position="34"/>
        <end position="57"/>
    </location>
</feature>
<comment type="subcellular location">
    <subcellularLocation>
        <location evidence="1">Membrane</location>
        <topology evidence="1">Multi-pass membrane protein</topology>
    </subcellularLocation>
</comment>
<protein>
    <recommendedName>
        <fullName evidence="7">GPCR family 2 latrophilin C-terminal domain-containing protein</fullName>
    </recommendedName>
</protein>
<dbReference type="Pfam" id="PF00002">
    <property type="entry name" value="7tm_2"/>
    <property type="match status" value="1"/>
</dbReference>
<dbReference type="InterPro" id="IPR000832">
    <property type="entry name" value="GPCR_2_secretin-like"/>
</dbReference>
<evidence type="ECO:0000256" key="1">
    <source>
        <dbReference type="ARBA" id="ARBA00004141"/>
    </source>
</evidence>